<feature type="transmembrane region" description="Helical" evidence="1">
    <location>
        <begin position="285"/>
        <end position="308"/>
    </location>
</feature>
<evidence type="ECO:0000256" key="1">
    <source>
        <dbReference type="SAM" id="Phobius"/>
    </source>
</evidence>
<keyword evidence="1" id="KW-1133">Transmembrane helix</keyword>
<dbReference type="KEGG" id="tbd:Tbd_2176"/>
<sequence>MVLPALVLLALTVFAAALLASPHGGRAAVLHLVFALGAMPLIFGAMTHFIPVLTRSRGAPPRLAAIPLAAIAAGALVVGSLVDPRFAGARHAAAGLGLMATTALFVWSRGRRRSMLGQAHPGLAWYDAALVCLTLALAAILAGAIWPQQWGALRRLHVHLNTIGFVGMTALGTLAVLLPTASGKPDPEAGPWLRADLPLALGGTLLTAIGAAWAEPIAWLGALLWGAVLLHVGRRWARRYRADILSLHGAAPLLGAAWAGLTLSLGFGVADAVPALAAFDAQPLFAFVAGFLLPLVSGAASQLLPVWLRPGQQGPWHADLRRRLGRYGGARAGLFLVGGIAAGVGLAWGLVLAAAVLILFLLQVVLALAHGTSIRKRRPS</sequence>
<dbReference type="RefSeq" id="WP_011312688.1">
    <property type="nucleotide sequence ID" value="NC_007404.1"/>
</dbReference>
<dbReference type="AlphaFoldDB" id="Q3SGW4"/>
<dbReference type="HOGENOM" id="CLU_727485_0_0_4"/>
<reference evidence="2 3" key="1">
    <citation type="journal article" date="2006" name="J. Bacteriol.">
        <title>The genome sequence of the obligately chemolithoautotrophic, facultatively anaerobic bacterium Thiobacillus denitrificans.</title>
        <authorList>
            <person name="Beller H.R."/>
            <person name="Chain P.S."/>
            <person name="Letain T.E."/>
            <person name="Chakicherla A."/>
            <person name="Larimer F.W."/>
            <person name="Richardson P.M."/>
            <person name="Coleman M.A."/>
            <person name="Wood A.P."/>
            <person name="Kelly D.P."/>
        </authorList>
    </citation>
    <scope>NUCLEOTIDE SEQUENCE [LARGE SCALE GENOMIC DNA]</scope>
    <source>
        <strain evidence="2 3">ATCC 25259</strain>
    </source>
</reference>
<feature type="transmembrane region" description="Helical" evidence="1">
    <location>
        <begin position="88"/>
        <end position="107"/>
    </location>
</feature>
<dbReference type="STRING" id="292415.Tbd_2176"/>
<feature type="transmembrane region" description="Helical" evidence="1">
    <location>
        <begin position="245"/>
        <end position="265"/>
    </location>
</feature>
<evidence type="ECO:0000313" key="3">
    <source>
        <dbReference type="Proteomes" id="UP000008291"/>
    </source>
</evidence>
<protein>
    <recommendedName>
        <fullName evidence="4">Transmembrane protein</fullName>
    </recommendedName>
</protein>
<keyword evidence="1" id="KW-0472">Membrane</keyword>
<name>Q3SGW4_THIDA</name>
<feature type="transmembrane region" description="Helical" evidence="1">
    <location>
        <begin position="329"/>
        <end position="348"/>
    </location>
</feature>
<feature type="transmembrane region" description="Helical" evidence="1">
    <location>
        <begin position="63"/>
        <end position="82"/>
    </location>
</feature>
<keyword evidence="1" id="KW-0812">Transmembrane</keyword>
<proteinExistence type="predicted"/>
<feature type="transmembrane region" description="Helical" evidence="1">
    <location>
        <begin position="217"/>
        <end position="233"/>
    </location>
</feature>
<dbReference type="EMBL" id="CP000116">
    <property type="protein sequence ID" value="AAZ98129.1"/>
    <property type="molecule type" value="Genomic_DNA"/>
</dbReference>
<feature type="transmembrane region" description="Helical" evidence="1">
    <location>
        <begin position="158"/>
        <end position="180"/>
    </location>
</feature>
<accession>Q3SGW4</accession>
<organism evidence="2 3">
    <name type="scientific">Thiobacillus denitrificans (strain ATCC 25259 / T1)</name>
    <dbReference type="NCBI Taxonomy" id="292415"/>
    <lineage>
        <taxon>Bacteria</taxon>
        <taxon>Pseudomonadati</taxon>
        <taxon>Pseudomonadota</taxon>
        <taxon>Betaproteobacteria</taxon>
        <taxon>Nitrosomonadales</taxon>
        <taxon>Thiobacillaceae</taxon>
        <taxon>Thiobacillus</taxon>
    </lineage>
</organism>
<evidence type="ECO:0008006" key="4">
    <source>
        <dbReference type="Google" id="ProtNLM"/>
    </source>
</evidence>
<dbReference type="eggNOG" id="ENOG502ZCJS">
    <property type="taxonomic scope" value="Bacteria"/>
</dbReference>
<feature type="transmembrane region" description="Helical" evidence="1">
    <location>
        <begin position="128"/>
        <end position="146"/>
    </location>
</feature>
<dbReference type="Proteomes" id="UP000008291">
    <property type="component" value="Chromosome"/>
</dbReference>
<evidence type="ECO:0000313" key="2">
    <source>
        <dbReference type="EMBL" id="AAZ98129.1"/>
    </source>
</evidence>
<gene>
    <name evidence="2" type="ordered locus">Tbd_2176</name>
</gene>
<keyword evidence="3" id="KW-1185">Reference proteome</keyword>
<feature type="transmembrane region" description="Helical" evidence="1">
    <location>
        <begin position="354"/>
        <end position="374"/>
    </location>
</feature>
<feature type="transmembrane region" description="Helical" evidence="1">
    <location>
        <begin position="29"/>
        <end position="51"/>
    </location>
</feature>